<dbReference type="Gene3D" id="3.10.180.10">
    <property type="entry name" value="2,3-Dihydroxybiphenyl 1,2-Dioxygenase, domain 1"/>
    <property type="match status" value="1"/>
</dbReference>
<organism evidence="2">
    <name type="scientific">plant metagenome</name>
    <dbReference type="NCBI Taxonomy" id="1297885"/>
    <lineage>
        <taxon>unclassified sequences</taxon>
        <taxon>metagenomes</taxon>
        <taxon>organismal metagenomes</taxon>
    </lineage>
</organism>
<dbReference type="EMBL" id="CAADIG010000025">
    <property type="protein sequence ID" value="VFR49662.1"/>
    <property type="molecule type" value="Genomic_DNA"/>
</dbReference>
<dbReference type="InterPro" id="IPR029068">
    <property type="entry name" value="Glyas_Bleomycin-R_OHBP_Dase"/>
</dbReference>
<feature type="domain" description="VOC" evidence="1">
    <location>
        <begin position="10"/>
        <end position="126"/>
    </location>
</feature>
<evidence type="ECO:0000259" key="1">
    <source>
        <dbReference type="PROSITE" id="PS51819"/>
    </source>
</evidence>
<keyword evidence="2" id="KW-0223">Dioxygenase</keyword>
<dbReference type="SUPFAM" id="SSF54593">
    <property type="entry name" value="Glyoxalase/Bleomycin resistance protein/Dihydroxybiphenyl dioxygenase"/>
    <property type="match status" value="1"/>
</dbReference>
<dbReference type="InterPro" id="IPR037523">
    <property type="entry name" value="VOC_core"/>
</dbReference>
<name>A0A484RGN9_9ZZZZ</name>
<protein>
    <submittedName>
        <fullName evidence="2">Putative dioxygenase</fullName>
    </submittedName>
</protein>
<reference evidence="2" key="1">
    <citation type="submission" date="2019-03" db="EMBL/GenBank/DDBJ databases">
        <authorList>
            <person name="Danneels B."/>
        </authorList>
    </citation>
    <scope>NUCLEOTIDE SEQUENCE</scope>
</reference>
<evidence type="ECO:0000313" key="2">
    <source>
        <dbReference type="EMBL" id="VFR49662.1"/>
    </source>
</evidence>
<sequence>MPEPTATAFRFDHLNLHATANAPALRLFSDVMGFKPGWRPPFPFPGQWLYDERGQAALHLVDAPASHGDGIQIGHIAFRTGEVADSVLTRLDDAGLSYELAVVPEAGDVQIFVPLPGGLVVELDTPADPARPAATYRSRLARSAIAAKTVPTSYGRSES</sequence>
<dbReference type="PROSITE" id="PS51819">
    <property type="entry name" value="VOC"/>
    <property type="match status" value="1"/>
</dbReference>
<gene>
    <name evidence="2" type="ORF">ANT2_2622</name>
    <name evidence="3" type="ORF">ANT3_2624</name>
</gene>
<evidence type="ECO:0000313" key="3">
    <source>
        <dbReference type="EMBL" id="VFR60105.1"/>
    </source>
</evidence>
<dbReference type="GO" id="GO:0051213">
    <property type="term" value="F:dioxygenase activity"/>
    <property type="evidence" value="ECO:0007669"/>
    <property type="project" value="UniProtKB-KW"/>
</dbReference>
<proteinExistence type="predicted"/>
<accession>A0A484RGN9</accession>
<dbReference type="EMBL" id="CAADID010000007">
    <property type="protein sequence ID" value="VFR60105.1"/>
    <property type="molecule type" value="Genomic_DNA"/>
</dbReference>
<keyword evidence="2" id="KW-0560">Oxidoreductase</keyword>
<dbReference type="AlphaFoldDB" id="A0A484RGN9"/>